<sequence>MKYQLDKSKIDDIPCVALYRPNKDHYSPSVIACFIVSDDWGKQALLELKEKAEADILVGLQTDDHKYESLDIVEGVIRCQPDEVNDVIELLDVRSASTMIGIDVADVISLFECGNSFQFVQASATGESEFHMIKTATYKLIGLLTNAHNTKGALVGMQSVQSLPLESMTYVTEAVEELLYGDKASIYYSSSSTDELNTFGLKAIYAEE</sequence>
<name>A0ABU9X762_9GAMM</name>
<protein>
    <submittedName>
        <fullName evidence="1">Uncharacterized protein</fullName>
    </submittedName>
</protein>
<dbReference type="RefSeq" id="WP_299219804.1">
    <property type="nucleotide sequence ID" value="NZ_JBDGHN010000002.1"/>
</dbReference>
<reference evidence="1 2" key="1">
    <citation type="submission" date="2024-05" db="EMBL/GenBank/DDBJ databases">
        <authorList>
            <person name="Kim H.-Y."/>
            <person name="Kim E."/>
            <person name="Cai Y."/>
            <person name="Yang S.-M."/>
            <person name="Lee W."/>
        </authorList>
    </citation>
    <scope>NUCLEOTIDE SEQUENCE [LARGE SCALE GENOMIC DNA]</scope>
    <source>
        <strain evidence="1 2">FBL11</strain>
    </source>
</reference>
<keyword evidence="2" id="KW-1185">Reference proteome</keyword>
<organism evidence="1 2">
    <name type="scientific">Psychrobacter saeujeotis</name>
    <dbReference type="NCBI Taxonomy" id="3143436"/>
    <lineage>
        <taxon>Bacteria</taxon>
        <taxon>Pseudomonadati</taxon>
        <taxon>Pseudomonadota</taxon>
        <taxon>Gammaproteobacteria</taxon>
        <taxon>Moraxellales</taxon>
        <taxon>Moraxellaceae</taxon>
        <taxon>Psychrobacter</taxon>
    </lineage>
</organism>
<evidence type="ECO:0000313" key="2">
    <source>
        <dbReference type="Proteomes" id="UP001461960"/>
    </source>
</evidence>
<dbReference type="EMBL" id="JBDGHN010000002">
    <property type="protein sequence ID" value="MEN2751241.1"/>
    <property type="molecule type" value="Genomic_DNA"/>
</dbReference>
<accession>A0ABU9X762</accession>
<evidence type="ECO:0000313" key="1">
    <source>
        <dbReference type="EMBL" id="MEN2751241.1"/>
    </source>
</evidence>
<comment type="caution">
    <text evidence="1">The sequence shown here is derived from an EMBL/GenBank/DDBJ whole genome shotgun (WGS) entry which is preliminary data.</text>
</comment>
<gene>
    <name evidence="1" type="ORF">AAIR29_06290</name>
</gene>
<proteinExistence type="predicted"/>
<dbReference type="Proteomes" id="UP001461960">
    <property type="component" value="Unassembled WGS sequence"/>
</dbReference>